<dbReference type="Pfam" id="PF03235">
    <property type="entry name" value="GmrSD_N"/>
    <property type="match status" value="1"/>
</dbReference>
<sequence length="535" mass="59780">MTAGVPLDGSGSGSFSIPEIVALAAEGSIRVPTFQRQFAWTAKDVRQLFDSLYRGFPVGTLLLWRQNAEAGTVSLGPITFDVPARSGAYWVVDGQQRITSLFATLSPRYQSTDERFEVFFDLETQKFVTPRKGLAPPRAIPVRDALESRTLIQWLRNHSDELEAEDFDLADHLAGALRDYRIPAYIVSGDNQELLREVFDRVNSAGKPISRAQVFHALFAGNDEPGSPGSVVAALDKLGFGSIDEGRVVQSLLALRGGDVQRDIRDEFEDGTERPADWFDLTEVALTRAVEFLRSEGVAHQLLMPNTLPLPVLAVFFHLHPNPAAWDKRLLARWLWRGWVHGFGREGGQTPVLRRAIRSVNPELRDPERAPAEYDAIKALLDFTPDRPVPTLPMDGFNTKNANTRLISLALASLEPLDENGNRIDIASEFQKYGSDAVTRFTPEGRSLAANRGFWRADSPKIREIADEKILSSHLIDPPARRALLNSQFDIFIRIRKKALAALVERFLDSRLEPGKRIRPPLRQMAIGDEMDESE</sequence>
<name>A0A6N7ZAL0_9PSEU</name>
<evidence type="ECO:0000313" key="2">
    <source>
        <dbReference type="EMBL" id="MTD58773.1"/>
    </source>
</evidence>
<proteinExistence type="predicted"/>
<feature type="domain" description="GmrSD restriction endonucleases N-terminal" evidence="1">
    <location>
        <begin position="26"/>
        <end position="219"/>
    </location>
</feature>
<dbReference type="OrthoDB" id="9787127at2"/>
<protein>
    <submittedName>
        <fullName evidence="2">DUF262 domain-containing protein</fullName>
    </submittedName>
</protein>
<dbReference type="Proteomes" id="UP000440096">
    <property type="component" value="Unassembled WGS sequence"/>
</dbReference>
<accession>A0A6N7ZAL0</accession>
<gene>
    <name evidence="2" type="ORF">GKO32_33050</name>
</gene>
<evidence type="ECO:0000313" key="3">
    <source>
        <dbReference type="Proteomes" id="UP000440096"/>
    </source>
</evidence>
<organism evidence="2 3">
    <name type="scientific">Amycolatopsis pithecellobii</name>
    <dbReference type="NCBI Taxonomy" id="664692"/>
    <lineage>
        <taxon>Bacteria</taxon>
        <taxon>Bacillati</taxon>
        <taxon>Actinomycetota</taxon>
        <taxon>Actinomycetes</taxon>
        <taxon>Pseudonocardiales</taxon>
        <taxon>Pseudonocardiaceae</taxon>
        <taxon>Amycolatopsis</taxon>
    </lineage>
</organism>
<dbReference type="AlphaFoldDB" id="A0A6N7ZAL0"/>
<keyword evidence="3" id="KW-1185">Reference proteome</keyword>
<comment type="caution">
    <text evidence="2">The sequence shown here is derived from an EMBL/GenBank/DDBJ whole genome shotgun (WGS) entry which is preliminary data.</text>
</comment>
<dbReference type="RefSeq" id="WP_154760842.1">
    <property type="nucleotide sequence ID" value="NZ_WMBA01000076.1"/>
</dbReference>
<evidence type="ECO:0000259" key="1">
    <source>
        <dbReference type="Pfam" id="PF03235"/>
    </source>
</evidence>
<reference evidence="2 3" key="1">
    <citation type="submission" date="2019-11" db="EMBL/GenBank/DDBJ databases">
        <title>Draft genome of Amycolatopsis RM579.</title>
        <authorList>
            <person name="Duangmal K."/>
            <person name="Mingma R."/>
        </authorList>
    </citation>
    <scope>NUCLEOTIDE SEQUENCE [LARGE SCALE GENOMIC DNA]</scope>
    <source>
        <strain evidence="2 3">RM579</strain>
    </source>
</reference>
<dbReference type="InterPro" id="IPR004919">
    <property type="entry name" value="GmrSD_N"/>
</dbReference>
<dbReference type="PANTHER" id="PTHR37292:SF2">
    <property type="entry name" value="DUF262 DOMAIN-CONTAINING PROTEIN"/>
    <property type="match status" value="1"/>
</dbReference>
<dbReference type="EMBL" id="WMBA01000076">
    <property type="protein sequence ID" value="MTD58773.1"/>
    <property type="molecule type" value="Genomic_DNA"/>
</dbReference>
<dbReference type="PANTHER" id="PTHR37292">
    <property type="entry name" value="VNG6097C"/>
    <property type="match status" value="1"/>
</dbReference>